<name>A0A3S5BA94_9PLAT</name>
<feature type="region of interest" description="Disordered" evidence="1">
    <location>
        <begin position="71"/>
        <end position="105"/>
    </location>
</feature>
<feature type="region of interest" description="Disordered" evidence="1">
    <location>
        <begin position="1"/>
        <end position="57"/>
    </location>
</feature>
<dbReference type="AlphaFoldDB" id="A0A3S5BA94"/>
<evidence type="ECO:0000313" key="2">
    <source>
        <dbReference type="EMBL" id="VEL38374.1"/>
    </source>
</evidence>
<reference evidence="2" key="1">
    <citation type="submission" date="2018-11" db="EMBL/GenBank/DDBJ databases">
        <authorList>
            <consortium name="Pathogen Informatics"/>
        </authorList>
    </citation>
    <scope>NUCLEOTIDE SEQUENCE</scope>
</reference>
<organism evidence="2 3">
    <name type="scientific">Protopolystoma xenopodis</name>
    <dbReference type="NCBI Taxonomy" id="117903"/>
    <lineage>
        <taxon>Eukaryota</taxon>
        <taxon>Metazoa</taxon>
        <taxon>Spiralia</taxon>
        <taxon>Lophotrochozoa</taxon>
        <taxon>Platyhelminthes</taxon>
        <taxon>Monogenea</taxon>
        <taxon>Polyopisthocotylea</taxon>
        <taxon>Polystomatidea</taxon>
        <taxon>Polystomatidae</taxon>
        <taxon>Protopolystoma</taxon>
    </lineage>
</organism>
<dbReference type="EMBL" id="CAAALY010257711">
    <property type="protein sequence ID" value="VEL38374.1"/>
    <property type="molecule type" value="Genomic_DNA"/>
</dbReference>
<evidence type="ECO:0000256" key="1">
    <source>
        <dbReference type="SAM" id="MobiDB-lite"/>
    </source>
</evidence>
<protein>
    <submittedName>
        <fullName evidence="2">Uncharacterized protein</fullName>
    </submittedName>
</protein>
<evidence type="ECO:0000313" key="3">
    <source>
        <dbReference type="Proteomes" id="UP000784294"/>
    </source>
</evidence>
<proteinExistence type="predicted"/>
<dbReference type="Proteomes" id="UP000784294">
    <property type="component" value="Unassembled WGS sequence"/>
</dbReference>
<keyword evidence="3" id="KW-1185">Reference proteome</keyword>
<accession>A0A3S5BA94</accession>
<comment type="caution">
    <text evidence="2">The sequence shown here is derived from an EMBL/GenBank/DDBJ whole genome shotgun (WGS) entry which is preliminary data.</text>
</comment>
<gene>
    <name evidence="2" type="ORF">PXEA_LOCUS31814</name>
</gene>
<sequence length="119" mass="12666">MIRRVRLAPAANSGLASPSRSAATVLAMSPRRTPQLTSGRQGRSGSHRLSPELDDLDADLEAADELIASLQGNSSRQVNNNTQSLSARQQQSSGNDNNTSSLKAHITLSSCHGHYRISS</sequence>
<feature type="compositionally biased region" description="Polar residues" evidence="1">
    <location>
        <begin position="32"/>
        <end position="44"/>
    </location>
</feature>